<dbReference type="PANTHER" id="PTHR21290:SF23">
    <property type="entry name" value="PHOSPHATIDYLCHOLINE:CERAMIDE CHOLINEPHOSPHOTRANSFERASE 2"/>
    <property type="match status" value="1"/>
</dbReference>
<dbReference type="GO" id="GO:0046513">
    <property type="term" value="P:ceramide biosynthetic process"/>
    <property type="evidence" value="ECO:0007669"/>
    <property type="project" value="TreeGrafter"/>
</dbReference>
<dbReference type="InterPro" id="IPR025749">
    <property type="entry name" value="Sphingomyelin_synth-like_dom"/>
</dbReference>
<dbReference type="EMBL" id="JAHQIW010006019">
    <property type="protein sequence ID" value="KAJ1367850.1"/>
    <property type="molecule type" value="Genomic_DNA"/>
</dbReference>
<dbReference type="GO" id="GO:0005886">
    <property type="term" value="C:plasma membrane"/>
    <property type="evidence" value="ECO:0007669"/>
    <property type="project" value="TreeGrafter"/>
</dbReference>
<evidence type="ECO:0000259" key="10">
    <source>
        <dbReference type="Pfam" id="PF14360"/>
    </source>
</evidence>
<evidence type="ECO:0000256" key="5">
    <source>
        <dbReference type="ARBA" id="ARBA00022919"/>
    </source>
</evidence>
<name>A0AAD5WF17_PARTN</name>
<organism evidence="11 12">
    <name type="scientific">Parelaphostrongylus tenuis</name>
    <name type="common">Meningeal worm</name>
    <dbReference type="NCBI Taxonomy" id="148309"/>
    <lineage>
        <taxon>Eukaryota</taxon>
        <taxon>Metazoa</taxon>
        <taxon>Ecdysozoa</taxon>
        <taxon>Nematoda</taxon>
        <taxon>Chromadorea</taxon>
        <taxon>Rhabditida</taxon>
        <taxon>Rhabditina</taxon>
        <taxon>Rhabditomorpha</taxon>
        <taxon>Strongyloidea</taxon>
        <taxon>Metastrongylidae</taxon>
        <taxon>Parelaphostrongylus</taxon>
    </lineage>
</organism>
<feature type="transmembrane region" description="Helical" evidence="9">
    <location>
        <begin position="172"/>
        <end position="194"/>
    </location>
</feature>
<dbReference type="InterPro" id="IPR045221">
    <property type="entry name" value="Sphingomyelin_synth-like"/>
</dbReference>
<protein>
    <submittedName>
        <fullName evidence="11">Phosphatidylcholine:ceramide cholinephosphotransferase 2</fullName>
    </submittedName>
</protein>
<evidence type="ECO:0000256" key="8">
    <source>
        <dbReference type="ARBA" id="ARBA00023136"/>
    </source>
</evidence>
<dbReference type="Proteomes" id="UP001196413">
    <property type="component" value="Unassembled WGS sequence"/>
</dbReference>
<accession>A0AAD5WF17</accession>
<feature type="transmembrane region" description="Helical" evidence="9">
    <location>
        <begin position="214"/>
        <end position="237"/>
    </location>
</feature>
<dbReference type="GO" id="GO:0006686">
    <property type="term" value="P:sphingomyelin biosynthetic process"/>
    <property type="evidence" value="ECO:0007669"/>
    <property type="project" value="TreeGrafter"/>
</dbReference>
<evidence type="ECO:0000256" key="7">
    <source>
        <dbReference type="ARBA" id="ARBA00023098"/>
    </source>
</evidence>
<keyword evidence="6 9" id="KW-1133">Transmembrane helix</keyword>
<evidence type="ECO:0000313" key="12">
    <source>
        <dbReference type="Proteomes" id="UP001196413"/>
    </source>
</evidence>
<feature type="transmembrane region" description="Helical" evidence="9">
    <location>
        <begin position="318"/>
        <end position="337"/>
    </location>
</feature>
<feature type="transmembrane region" description="Helical" evidence="9">
    <location>
        <begin position="367"/>
        <end position="385"/>
    </location>
</feature>
<evidence type="ECO:0000256" key="2">
    <source>
        <dbReference type="ARBA" id="ARBA00005441"/>
    </source>
</evidence>
<sequence length="438" mass="49388">MKYELIGDDLYPIGRRDGPKAYCCVFTGVLSSQDERRPRQYALDGVRQSRESIASALSLVVGGAKLLDILLAPRPHLSSSPLVLHIPAGGEACRPEWVGHRRDQSDSHVPLRPSADFGIEGTELQVRLESSQHSLTSPTCNGVSINIDPVDPVPTRLSPKLMHPRRSEGLKTAIAFCCLMLSAFLNFFLLTVIHDVVPRQPLPDLTFMLIPQQKWAWSVGDVLSTVSSVIAFTVVLLHHERWVVLRRMFLLGAIMYGLRAVVLGVTFLPPSFHDRDEICLSQVNRSAMYGMEIATRFLTYVVTLGLTSGQEKILCGDLMFSGHTVVLTIMYFVQLQYTPKGLVWLRYLAAPITFLGISALVVSGGHYTMDVLIAYWLTSHVFWAYHQMFEMPKKDRPDAPMSRLWWFWLCYWFESDVGEVDWIITGIGRSKNLRQCMT</sequence>
<reference evidence="11" key="1">
    <citation type="submission" date="2021-06" db="EMBL/GenBank/DDBJ databases">
        <title>Parelaphostrongylus tenuis whole genome reference sequence.</title>
        <authorList>
            <person name="Garwood T.J."/>
            <person name="Larsen P.A."/>
            <person name="Fountain-Jones N.M."/>
            <person name="Garbe J.R."/>
            <person name="Macchietto M.G."/>
            <person name="Kania S.A."/>
            <person name="Gerhold R.W."/>
            <person name="Richards J.E."/>
            <person name="Wolf T.M."/>
        </authorList>
    </citation>
    <scope>NUCLEOTIDE SEQUENCE</scope>
    <source>
        <strain evidence="11">MNPRO001-30</strain>
        <tissue evidence="11">Meninges</tissue>
    </source>
</reference>
<evidence type="ECO:0000256" key="6">
    <source>
        <dbReference type="ARBA" id="ARBA00022989"/>
    </source>
</evidence>
<comment type="subcellular location">
    <subcellularLocation>
        <location evidence="1">Membrane</location>
        <topology evidence="1">Multi-pass membrane protein</topology>
    </subcellularLocation>
</comment>
<evidence type="ECO:0000256" key="3">
    <source>
        <dbReference type="ARBA" id="ARBA00022679"/>
    </source>
</evidence>
<keyword evidence="8 9" id="KW-0472">Membrane</keyword>
<dbReference type="GO" id="GO:0000139">
    <property type="term" value="C:Golgi membrane"/>
    <property type="evidence" value="ECO:0007669"/>
    <property type="project" value="TreeGrafter"/>
</dbReference>
<evidence type="ECO:0000256" key="1">
    <source>
        <dbReference type="ARBA" id="ARBA00004141"/>
    </source>
</evidence>
<feature type="transmembrane region" description="Helical" evidence="9">
    <location>
        <begin position="343"/>
        <end position="362"/>
    </location>
</feature>
<evidence type="ECO:0000256" key="4">
    <source>
        <dbReference type="ARBA" id="ARBA00022692"/>
    </source>
</evidence>
<keyword evidence="3" id="KW-0808">Transferase</keyword>
<feature type="domain" description="Sphingomyelin synthase-like" evidence="10">
    <location>
        <begin position="315"/>
        <end position="386"/>
    </location>
</feature>
<comment type="caution">
    <text evidence="11">The sequence shown here is derived from an EMBL/GenBank/DDBJ whole genome shotgun (WGS) entry which is preliminary data.</text>
</comment>
<feature type="transmembrane region" description="Helical" evidence="9">
    <location>
        <begin position="249"/>
        <end position="268"/>
    </location>
</feature>
<keyword evidence="4 9" id="KW-0812">Transmembrane</keyword>
<keyword evidence="5" id="KW-0746">Sphingolipid metabolism</keyword>
<dbReference type="PANTHER" id="PTHR21290">
    <property type="entry name" value="SPHINGOMYELIN SYNTHETASE"/>
    <property type="match status" value="1"/>
</dbReference>
<dbReference type="GO" id="GO:0033188">
    <property type="term" value="F:sphingomyelin synthase activity"/>
    <property type="evidence" value="ECO:0007669"/>
    <property type="project" value="TreeGrafter"/>
</dbReference>
<proteinExistence type="inferred from homology"/>
<evidence type="ECO:0000256" key="9">
    <source>
        <dbReference type="SAM" id="Phobius"/>
    </source>
</evidence>
<comment type="similarity">
    <text evidence="2">Belongs to the sphingomyelin synthase family.</text>
</comment>
<keyword evidence="7" id="KW-0443">Lipid metabolism</keyword>
<evidence type="ECO:0000313" key="11">
    <source>
        <dbReference type="EMBL" id="KAJ1367850.1"/>
    </source>
</evidence>
<gene>
    <name evidence="11" type="primary">SMS2_5</name>
    <name evidence="11" type="ORF">KIN20_028855</name>
</gene>
<dbReference type="Pfam" id="PF14360">
    <property type="entry name" value="PAP2_C"/>
    <property type="match status" value="1"/>
</dbReference>
<dbReference type="GO" id="GO:0005789">
    <property type="term" value="C:endoplasmic reticulum membrane"/>
    <property type="evidence" value="ECO:0007669"/>
    <property type="project" value="TreeGrafter"/>
</dbReference>
<dbReference type="GO" id="GO:0047493">
    <property type="term" value="F:ceramide cholinephosphotransferase activity"/>
    <property type="evidence" value="ECO:0007669"/>
    <property type="project" value="TreeGrafter"/>
</dbReference>
<keyword evidence="12" id="KW-1185">Reference proteome</keyword>
<dbReference type="AlphaFoldDB" id="A0AAD5WF17"/>